<reference evidence="2 3" key="1">
    <citation type="journal article" date="2019" name="Int. J. Syst. Evol. Microbiol.">
        <title>The Global Catalogue of Microorganisms (GCM) 10K type strain sequencing project: providing services to taxonomists for standard genome sequencing and annotation.</title>
        <authorList>
            <consortium name="The Broad Institute Genomics Platform"/>
            <consortium name="The Broad Institute Genome Sequencing Center for Infectious Disease"/>
            <person name="Wu L."/>
            <person name="Ma J."/>
        </authorList>
    </citation>
    <scope>NUCLEOTIDE SEQUENCE [LARGE SCALE GENOMIC DNA]</scope>
    <source>
        <strain evidence="2 3">YIM 94188</strain>
    </source>
</reference>
<comment type="caution">
    <text evidence="2">The sequence shown here is derived from an EMBL/GenBank/DDBJ whole genome shotgun (WGS) entry which is preliminary data.</text>
</comment>
<dbReference type="AlphaFoldDB" id="A0ABD5U298"/>
<evidence type="ECO:0000313" key="3">
    <source>
        <dbReference type="Proteomes" id="UP001596408"/>
    </source>
</evidence>
<dbReference type="RefSeq" id="WP_379699343.1">
    <property type="nucleotide sequence ID" value="NZ_JBHSXH010000015.1"/>
</dbReference>
<dbReference type="EMBL" id="JBHSXH010000015">
    <property type="protein sequence ID" value="MFC6827026.1"/>
    <property type="molecule type" value="Genomic_DNA"/>
</dbReference>
<organism evidence="2 3">
    <name type="scientific">Halopelagius fulvigenes</name>
    <dbReference type="NCBI Taxonomy" id="1198324"/>
    <lineage>
        <taxon>Archaea</taxon>
        <taxon>Methanobacteriati</taxon>
        <taxon>Methanobacteriota</taxon>
        <taxon>Stenosarchaea group</taxon>
        <taxon>Halobacteria</taxon>
        <taxon>Halobacteriales</taxon>
        <taxon>Haloferacaceae</taxon>
    </lineage>
</organism>
<name>A0ABD5U298_9EURY</name>
<keyword evidence="3" id="KW-1185">Reference proteome</keyword>
<evidence type="ECO:0000313" key="2">
    <source>
        <dbReference type="EMBL" id="MFC6827026.1"/>
    </source>
</evidence>
<protein>
    <submittedName>
        <fullName evidence="2">Uncharacterized protein</fullName>
    </submittedName>
</protein>
<feature type="region of interest" description="Disordered" evidence="1">
    <location>
        <begin position="1"/>
        <end position="58"/>
    </location>
</feature>
<dbReference type="Proteomes" id="UP001596408">
    <property type="component" value="Unassembled WGS sequence"/>
</dbReference>
<sequence>MSEFEGRPGIGLRPEAEGGETLQFRTLADGDDVGAGQRDTRSGARTGRTFYLTLPRTE</sequence>
<gene>
    <name evidence="2" type="ORF">ACFQEV_18785</name>
</gene>
<evidence type="ECO:0000256" key="1">
    <source>
        <dbReference type="SAM" id="MobiDB-lite"/>
    </source>
</evidence>
<proteinExistence type="predicted"/>
<accession>A0ABD5U298</accession>